<proteinExistence type="predicted"/>
<evidence type="ECO:0000259" key="2">
    <source>
        <dbReference type="Pfam" id="PF23921"/>
    </source>
</evidence>
<protein>
    <recommendedName>
        <fullName evidence="2">DUF7260 domain-containing protein</fullName>
    </recommendedName>
</protein>
<dbReference type="InterPro" id="IPR055684">
    <property type="entry name" value="DUF7260"/>
</dbReference>
<gene>
    <name evidence="3" type="ORF">SAMN06264867_102325</name>
</gene>
<keyword evidence="4" id="KW-1185">Reference proteome</keyword>
<reference evidence="3 4" key="1">
    <citation type="submission" date="2017-05" db="EMBL/GenBank/DDBJ databases">
        <authorList>
            <person name="Varghese N."/>
            <person name="Submissions S."/>
        </authorList>
    </citation>
    <scope>NUCLEOTIDE SEQUENCE [LARGE SCALE GENOMIC DNA]</scope>
    <source>
        <strain evidence="3 4">DSM 19504</strain>
    </source>
</reference>
<sequence length="289" mass="31608">MATIDPGNGSDPDGAERLRSAESLLCDARDALRVERRRTVDEREAFEAFRSRVRGISAEATPTTGAGPAAEAGTVTAAAPDPSRLRGRTGTTGPGLVAIRNAYEETVMSVPHYDEEYNDTYERSLAEEFGPELALALTREPTLHERYRSSLLAKTTEAIRRRDELVGIVESESSSVSHAREDLSPIVEEVETVSRREFEAERFGALDAYRARLNVLAGTCDEIAARRQEERIDGERSANVAGIVSDVQAYLYRELPVTYPVLAAVAAVGGRIESVRLDVERAMIHAESS</sequence>
<feature type="compositionally biased region" description="Low complexity" evidence="1">
    <location>
        <begin position="58"/>
        <end position="80"/>
    </location>
</feature>
<dbReference type="EMBL" id="FXTD01000002">
    <property type="protein sequence ID" value="SMO47783.1"/>
    <property type="molecule type" value="Genomic_DNA"/>
</dbReference>
<dbReference type="Pfam" id="PF23921">
    <property type="entry name" value="DUF7260"/>
    <property type="match status" value="1"/>
</dbReference>
<organism evidence="3 4">
    <name type="scientific">Halorubrum cibi</name>
    <dbReference type="NCBI Taxonomy" id="413815"/>
    <lineage>
        <taxon>Archaea</taxon>
        <taxon>Methanobacteriati</taxon>
        <taxon>Methanobacteriota</taxon>
        <taxon>Stenosarchaea group</taxon>
        <taxon>Halobacteria</taxon>
        <taxon>Halobacteriales</taxon>
        <taxon>Haloferacaceae</taxon>
        <taxon>Halorubrum</taxon>
    </lineage>
</organism>
<accession>A0A521BKZ9</accession>
<evidence type="ECO:0000313" key="4">
    <source>
        <dbReference type="Proteomes" id="UP000319712"/>
    </source>
</evidence>
<dbReference type="Proteomes" id="UP000319712">
    <property type="component" value="Unassembled WGS sequence"/>
</dbReference>
<name>A0A521BKZ9_9EURY</name>
<feature type="region of interest" description="Disordered" evidence="1">
    <location>
        <begin position="57"/>
        <end position="93"/>
    </location>
</feature>
<dbReference type="RefSeq" id="WP_246066438.1">
    <property type="nucleotide sequence ID" value="NZ_FXTD01000002.1"/>
</dbReference>
<evidence type="ECO:0000313" key="3">
    <source>
        <dbReference type="EMBL" id="SMO47783.1"/>
    </source>
</evidence>
<feature type="domain" description="DUF7260" evidence="2">
    <location>
        <begin position="25"/>
        <end position="275"/>
    </location>
</feature>
<evidence type="ECO:0000256" key="1">
    <source>
        <dbReference type="SAM" id="MobiDB-lite"/>
    </source>
</evidence>
<dbReference type="AlphaFoldDB" id="A0A521BKZ9"/>